<evidence type="ECO:0000313" key="2">
    <source>
        <dbReference type="Proteomes" id="UP000626109"/>
    </source>
</evidence>
<protein>
    <submittedName>
        <fullName evidence="1">Uncharacterized protein</fullName>
    </submittedName>
</protein>
<accession>A0A813LRC8</accession>
<reference evidence="1" key="1">
    <citation type="submission" date="2021-02" db="EMBL/GenBank/DDBJ databases">
        <authorList>
            <person name="Dougan E. K."/>
            <person name="Rhodes N."/>
            <person name="Thang M."/>
            <person name="Chan C."/>
        </authorList>
    </citation>
    <scope>NUCLEOTIDE SEQUENCE</scope>
</reference>
<sequence>MPSSSVERVSAAGGSRCVMPRAGLPRFGQRTLKENLNGCGFRRLLEETCPGSADPLAWVACCNCRAHGVRKAVAWHVRSHANGLSRSYMLAACLLSHRSAWCTKLRAPRCSGGSHPYAARGTKHHLGFGISTAQRLHGHSFGNSGNKPAGQPMGKEPRSTNNHLLHLRADVCNPMPQQSRSQNSPYSAKFGARLTGGLGEQEKLENRACCAVHRDLAAVSQKLKTGLLRSRKDSARLKLVTGIRLSASRRCNVPFASLLWAAVFF</sequence>
<name>A0A813LRC8_POLGL</name>
<dbReference type="AlphaFoldDB" id="A0A813LRC8"/>
<organism evidence="1 2">
    <name type="scientific">Polarella glacialis</name>
    <name type="common">Dinoflagellate</name>
    <dbReference type="NCBI Taxonomy" id="89957"/>
    <lineage>
        <taxon>Eukaryota</taxon>
        <taxon>Sar</taxon>
        <taxon>Alveolata</taxon>
        <taxon>Dinophyceae</taxon>
        <taxon>Suessiales</taxon>
        <taxon>Suessiaceae</taxon>
        <taxon>Polarella</taxon>
    </lineage>
</organism>
<evidence type="ECO:0000313" key="1">
    <source>
        <dbReference type="EMBL" id="CAE8736485.1"/>
    </source>
</evidence>
<proteinExistence type="predicted"/>
<dbReference type="EMBL" id="CAJNNW010036667">
    <property type="protein sequence ID" value="CAE8736485.1"/>
    <property type="molecule type" value="Genomic_DNA"/>
</dbReference>
<gene>
    <name evidence="1" type="ORF">PGLA2088_LOCUS48336</name>
</gene>
<comment type="caution">
    <text evidence="1">The sequence shown here is derived from an EMBL/GenBank/DDBJ whole genome shotgun (WGS) entry which is preliminary data.</text>
</comment>
<dbReference type="Proteomes" id="UP000626109">
    <property type="component" value="Unassembled WGS sequence"/>
</dbReference>